<evidence type="ECO:0000256" key="7">
    <source>
        <dbReference type="ARBA" id="ARBA00022679"/>
    </source>
</evidence>
<dbReference type="RefSeq" id="WP_137814285.1">
    <property type="nucleotide sequence ID" value="NZ_BJFL01000012.1"/>
</dbReference>
<evidence type="ECO:0000256" key="13">
    <source>
        <dbReference type="SAM" id="MobiDB-lite"/>
    </source>
</evidence>
<evidence type="ECO:0000256" key="11">
    <source>
        <dbReference type="ARBA" id="ARBA00033184"/>
    </source>
</evidence>
<dbReference type="GO" id="GO:0045227">
    <property type="term" value="P:capsule polysaccharide biosynthetic process"/>
    <property type="evidence" value="ECO:0007669"/>
    <property type="project" value="UniProtKB-UniPathway"/>
</dbReference>
<evidence type="ECO:0000259" key="15">
    <source>
        <dbReference type="Pfam" id="PF12249"/>
    </source>
</evidence>
<feature type="transmembrane region" description="Helical" evidence="14">
    <location>
        <begin position="299"/>
        <end position="319"/>
    </location>
</feature>
<protein>
    <recommendedName>
        <fullName evidence="5">Galactan 5-O-arabinofuranosyltransferase</fullName>
        <ecNumber evidence="4">2.4.2.46</ecNumber>
    </recommendedName>
    <alternativeName>
        <fullName evidence="11">Arabinofuranosyltransferase AftA</fullName>
    </alternativeName>
</protein>
<dbReference type="GO" id="GO:0016757">
    <property type="term" value="F:glycosyltransferase activity"/>
    <property type="evidence" value="ECO:0007669"/>
    <property type="project" value="InterPro"/>
</dbReference>
<reference evidence="18" key="1">
    <citation type="submission" date="2019-04" db="EMBL/GenBank/DDBJ databases">
        <title>Draft genome sequence of Pseudonocardiaceae bacterium SL3-2-4.</title>
        <authorList>
            <person name="Ningsih F."/>
            <person name="Yokota A."/>
            <person name="Sakai Y."/>
            <person name="Nanatani K."/>
            <person name="Yabe S."/>
            <person name="Oetari A."/>
            <person name="Sjamsuridzal W."/>
        </authorList>
    </citation>
    <scope>NUCLEOTIDE SEQUENCE [LARGE SCALE GENOMIC DNA]</scope>
    <source>
        <strain evidence="18">SL3-2-4</strain>
    </source>
</reference>
<dbReference type="InterPro" id="IPR020963">
    <property type="entry name" value="ArabinofuranosylTrfase_AftA_N"/>
</dbReference>
<evidence type="ECO:0000313" key="17">
    <source>
        <dbReference type="EMBL" id="GDY31214.1"/>
    </source>
</evidence>
<keyword evidence="6" id="KW-1003">Cell membrane</keyword>
<name>A0A4D4J6U3_9PSEU</name>
<proteinExistence type="inferred from homology"/>
<evidence type="ECO:0000256" key="9">
    <source>
        <dbReference type="ARBA" id="ARBA00022989"/>
    </source>
</evidence>
<evidence type="ECO:0000256" key="14">
    <source>
        <dbReference type="SAM" id="Phobius"/>
    </source>
</evidence>
<feature type="transmembrane region" description="Helical" evidence="14">
    <location>
        <begin position="195"/>
        <end position="214"/>
    </location>
</feature>
<keyword evidence="8 14" id="KW-0812">Transmembrane</keyword>
<dbReference type="OrthoDB" id="4775300at2"/>
<feature type="transmembrane region" description="Helical" evidence="14">
    <location>
        <begin position="107"/>
        <end position="128"/>
    </location>
</feature>
<comment type="catalytic activity">
    <reaction evidence="12">
        <text>Adds an alpha-D-arabinofuranosyl group from trans,octacis-decaprenylphospho-beta-D-arabinofuranose at the 5-O-position of the eighth, tenth and twelfth galactofuranose unit of the galactofuranan chain of [beta-D-galactofuranosyl-(1-&gt;5)-beta-D-galactofuranosyl-(1-&gt;6)]14-beta-D-galactofuranosyl-(1-&gt;5)-beta-D-galactofuranosyl-(1-&gt;4)-alpha-L-rhamnopyranosyl-(1-&gt;3)-N-acetyl-alpha-D-glucosaminyl-diphospho-trans,octacis-decaprenol.</text>
        <dbReference type="EC" id="2.4.2.46"/>
    </reaction>
</comment>
<dbReference type="EMBL" id="BJFL01000012">
    <property type="protein sequence ID" value="GDY31214.1"/>
    <property type="molecule type" value="Genomic_DNA"/>
</dbReference>
<keyword evidence="7" id="KW-0808">Transferase</keyword>
<evidence type="ECO:0000256" key="8">
    <source>
        <dbReference type="ARBA" id="ARBA00022692"/>
    </source>
</evidence>
<organism evidence="17 18">
    <name type="scientific">Gandjariella thermophila</name>
    <dbReference type="NCBI Taxonomy" id="1931992"/>
    <lineage>
        <taxon>Bacteria</taxon>
        <taxon>Bacillati</taxon>
        <taxon>Actinomycetota</taxon>
        <taxon>Actinomycetes</taxon>
        <taxon>Pseudonocardiales</taxon>
        <taxon>Pseudonocardiaceae</taxon>
        <taxon>Gandjariella</taxon>
    </lineage>
</organism>
<feature type="transmembrane region" description="Helical" evidence="14">
    <location>
        <begin position="277"/>
        <end position="293"/>
    </location>
</feature>
<comment type="pathway">
    <text evidence="2">Cell wall biogenesis; cell wall polysaccharide biosynthesis.</text>
</comment>
<dbReference type="Proteomes" id="UP000298860">
    <property type="component" value="Unassembled WGS sequence"/>
</dbReference>
<dbReference type="Pfam" id="PF12249">
    <property type="entry name" value="AftA_C"/>
    <property type="match status" value="1"/>
</dbReference>
<feature type="domain" description="Arabinofuranosyltransferase AftA C-terminal" evidence="15">
    <location>
        <begin position="500"/>
        <end position="672"/>
    </location>
</feature>
<keyword evidence="10 14" id="KW-0472">Membrane</keyword>
<evidence type="ECO:0000256" key="1">
    <source>
        <dbReference type="ARBA" id="ARBA00004651"/>
    </source>
</evidence>
<evidence type="ECO:0000256" key="5">
    <source>
        <dbReference type="ARBA" id="ARBA00020482"/>
    </source>
</evidence>
<keyword evidence="18" id="KW-1185">Reference proteome</keyword>
<comment type="caution">
    <text evidence="17">The sequence shown here is derived from an EMBL/GenBank/DDBJ whole genome shotgun (WGS) entry which is preliminary data.</text>
</comment>
<dbReference type="GO" id="GO:0044038">
    <property type="term" value="P:cell wall macromolecule biosynthetic process"/>
    <property type="evidence" value="ECO:0007669"/>
    <property type="project" value="InterPro"/>
</dbReference>
<feature type="transmembrane region" description="Helical" evidence="14">
    <location>
        <begin position="416"/>
        <end position="435"/>
    </location>
</feature>
<keyword evidence="9 14" id="KW-1133">Transmembrane helix</keyword>
<feature type="transmembrane region" description="Helical" evidence="14">
    <location>
        <begin position="44"/>
        <end position="62"/>
    </location>
</feature>
<feature type="transmembrane region" description="Helical" evidence="14">
    <location>
        <begin position="447"/>
        <end position="469"/>
    </location>
</feature>
<evidence type="ECO:0000256" key="3">
    <source>
        <dbReference type="ARBA" id="ARBA00009655"/>
    </source>
</evidence>
<evidence type="ECO:0000256" key="10">
    <source>
        <dbReference type="ARBA" id="ARBA00023136"/>
    </source>
</evidence>
<evidence type="ECO:0000256" key="12">
    <source>
        <dbReference type="ARBA" id="ARBA00034030"/>
    </source>
</evidence>
<dbReference type="GO" id="GO:0005886">
    <property type="term" value="C:plasma membrane"/>
    <property type="evidence" value="ECO:0007669"/>
    <property type="project" value="UniProtKB-SubCell"/>
</dbReference>
<feature type="transmembrane region" description="Helical" evidence="14">
    <location>
        <begin position="74"/>
        <end position="95"/>
    </location>
</feature>
<sequence length="673" mass="72380">MVTTWSEAGEAQRGGAVAAEPDTHGPADGGCGQRRSPGRVAGELAVAVPVAALVSVVLQWVIGRAHIPFPTNAATALATLGTTVVLLALGALVLWRWRRPQRWPWWTLLGSWSGLSALVTMALALPLAGTHFYFGGISIDQVFRTQYLTRMTSSPALSDMNYAGLPPYYPAGWFWLGGRFANLIGRPGWEAFKPYAIATVAVVAAAGFVLWSVVLRRHLALLVALTTTVAVALTDGSATEPYSWLVAGLLPPIVVLAHHALHAGLGRAEPPAHRHRWALVGVGCYVGLAGAVYTLYFGFAVFVLVLAGASVVGAAWLAARRGEPGPAWPTVLRVVLLRLVVVGVSALPIMLLVWAPYLVASVRAGMPSGVAPRYLPADGAVFPLPMLEPSLFGVLCLVGTAWMLLTARRDERARALLISAAGGYLWFALSTLDLLRKTTLLAFRIQVPLNAVFAAAGVLGVVELVRWGLRLVRDDQRRRAVTVVVAVGFLAAVGVAQATPHRLSPAIYSAYHDYYPTGVTALRQSSPSDDGSYNGRLIDTIDRLTGRPPQDVVVLSTYSEILSFQPYRGFQQSTPHYANPLADFDARRAEVASWAQARDAADLLHRLAANPHRAPDVFVLRRESDGLHVRLTRDTFPGTPNVGAYDVVFPERLFASPTFAQQDVGPFVVIARH</sequence>
<dbReference type="UniPathway" id="UPA00963"/>
<feature type="transmembrane region" description="Helical" evidence="14">
    <location>
        <begin position="244"/>
        <end position="265"/>
    </location>
</feature>
<evidence type="ECO:0000256" key="2">
    <source>
        <dbReference type="ARBA" id="ARBA00004776"/>
    </source>
</evidence>
<evidence type="ECO:0000259" key="16">
    <source>
        <dbReference type="Pfam" id="PF12250"/>
    </source>
</evidence>
<feature type="region of interest" description="Disordered" evidence="13">
    <location>
        <begin position="1"/>
        <end position="35"/>
    </location>
</feature>
<dbReference type="Pfam" id="PF12250">
    <property type="entry name" value="AftA_N"/>
    <property type="match status" value="1"/>
</dbReference>
<feature type="transmembrane region" description="Helical" evidence="14">
    <location>
        <begin position="331"/>
        <end position="360"/>
    </location>
</feature>
<comment type="similarity">
    <text evidence="3">Belongs to the glycosyltransferase 85 family.</text>
</comment>
<comment type="subcellular location">
    <subcellularLocation>
        <location evidence="1">Cell membrane</location>
        <topology evidence="1">Multi-pass membrane protein</topology>
    </subcellularLocation>
</comment>
<dbReference type="AlphaFoldDB" id="A0A4D4J6U3"/>
<gene>
    <name evidence="17" type="ORF">GTS_28470</name>
</gene>
<feature type="transmembrane region" description="Helical" evidence="14">
    <location>
        <begin position="481"/>
        <end position="499"/>
    </location>
</feature>
<evidence type="ECO:0000256" key="4">
    <source>
        <dbReference type="ARBA" id="ARBA00012037"/>
    </source>
</evidence>
<accession>A0A4D4J6U3</accession>
<feature type="transmembrane region" description="Helical" evidence="14">
    <location>
        <begin position="219"/>
        <end position="238"/>
    </location>
</feature>
<feature type="domain" description="Arabinofuranosyltransferase AftA N-terminal" evidence="16">
    <location>
        <begin position="44"/>
        <end position="491"/>
    </location>
</feature>
<feature type="transmembrane region" description="Helical" evidence="14">
    <location>
        <begin position="380"/>
        <end position="404"/>
    </location>
</feature>
<dbReference type="InterPro" id="IPR020959">
    <property type="entry name" value="ArabinofuranosylTrfase_AftA_C"/>
</dbReference>
<evidence type="ECO:0000313" key="18">
    <source>
        <dbReference type="Proteomes" id="UP000298860"/>
    </source>
</evidence>
<evidence type="ECO:0000256" key="6">
    <source>
        <dbReference type="ARBA" id="ARBA00022475"/>
    </source>
</evidence>
<dbReference type="EC" id="2.4.2.46" evidence="4"/>